<proteinExistence type="inferred from homology"/>
<sequence>MLTSLRLRLQATAASVSARPLPRPAPAAKRLEPHPSSASSSCDRIVQQLPLEPPTGQGPPLTMVKLGCSFSGKPGKDPGDQDGATTDSVPLISPLDVSQLQPPFPDQVVIKTQTEYQLSSPDQPKKFPDLEAQKLACNHPEEGRRLPTARMIAFAMALLGCVLIMYKAIWYDQFTCPDGFLLRHKICTPLTLEMYYTEMDPERHRSILAAIGAYPLSRKHGTETPSAWGESYRAVKEGPKAPTQAGAAGAAAAAAAAGTGAGAGAGPATEPPSKVAAPGEKEAARKAAGSAPPPAPQ</sequence>
<gene>
    <name evidence="11" type="primary">LOC101673405</name>
</gene>
<feature type="region of interest" description="Disordered" evidence="8">
    <location>
        <begin position="67"/>
        <end position="90"/>
    </location>
</feature>
<dbReference type="Pfam" id="PF06387">
    <property type="entry name" value="Calcyon"/>
    <property type="match status" value="1"/>
</dbReference>
<evidence type="ECO:0000256" key="6">
    <source>
        <dbReference type="ARBA" id="ARBA00023136"/>
    </source>
</evidence>
<dbReference type="GO" id="GO:0048268">
    <property type="term" value="P:clathrin coat assembly"/>
    <property type="evidence" value="ECO:0007669"/>
    <property type="project" value="InterPro"/>
</dbReference>
<dbReference type="RefSeq" id="XP_044931609.1">
    <property type="nucleotide sequence ID" value="XM_045075674.1"/>
</dbReference>
<evidence type="ECO:0000256" key="2">
    <source>
        <dbReference type="ARBA" id="ARBA00004167"/>
    </source>
</evidence>
<evidence type="ECO:0000256" key="8">
    <source>
        <dbReference type="SAM" id="MobiDB-lite"/>
    </source>
</evidence>
<organism evidence="10 11">
    <name type="scientific">Mustela putorius furo</name>
    <name type="common">European domestic ferret</name>
    <name type="synonym">Mustela furo</name>
    <dbReference type="NCBI Taxonomy" id="9669"/>
    <lineage>
        <taxon>Eukaryota</taxon>
        <taxon>Metazoa</taxon>
        <taxon>Chordata</taxon>
        <taxon>Craniata</taxon>
        <taxon>Vertebrata</taxon>
        <taxon>Euteleostomi</taxon>
        <taxon>Mammalia</taxon>
        <taxon>Eutheria</taxon>
        <taxon>Laurasiatheria</taxon>
        <taxon>Carnivora</taxon>
        <taxon>Caniformia</taxon>
        <taxon>Musteloidea</taxon>
        <taxon>Mustelidae</taxon>
        <taxon>Mustelinae</taxon>
        <taxon>Mustela</taxon>
    </lineage>
</organism>
<keyword evidence="7" id="KW-0968">Cytoplasmic vesicle</keyword>
<evidence type="ECO:0000256" key="1">
    <source>
        <dbReference type="ARBA" id="ARBA00004156"/>
    </source>
</evidence>
<evidence type="ECO:0000313" key="10">
    <source>
        <dbReference type="Proteomes" id="UP000000715"/>
    </source>
</evidence>
<reference evidence="11" key="1">
    <citation type="submission" date="2025-08" db="UniProtKB">
        <authorList>
            <consortium name="RefSeq"/>
        </authorList>
    </citation>
    <scope>IDENTIFICATION</scope>
    <source>
        <tissue evidence="11">Brain</tissue>
    </source>
</reference>
<dbReference type="AlphaFoldDB" id="A0A8U0UWT6"/>
<keyword evidence="5 9" id="KW-1133">Transmembrane helix</keyword>
<evidence type="ECO:0000256" key="3">
    <source>
        <dbReference type="ARBA" id="ARBA00007767"/>
    </source>
</evidence>
<comment type="subcellular location">
    <subcellularLocation>
        <location evidence="1">Cytoplasmic vesicle membrane</location>
    </subcellularLocation>
    <subcellularLocation>
        <location evidence="2">Membrane</location>
        <topology evidence="2">Single-pass membrane protein</topology>
    </subcellularLocation>
</comment>
<dbReference type="GO" id="GO:0032051">
    <property type="term" value="F:clathrin light chain binding"/>
    <property type="evidence" value="ECO:0007669"/>
    <property type="project" value="InterPro"/>
</dbReference>
<dbReference type="GeneID" id="101673405"/>
<dbReference type="InterPro" id="IPR009431">
    <property type="entry name" value="NSG"/>
</dbReference>
<protein>
    <submittedName>
        <fullName evidence="11">Neuron-specific vesicular protein calcyon isoform X2</fullName>
    </submittedName>
</protein>
<feature type="region of interest" description="Disordered" evidence="8">
    <location>
        <begin position="12"/>
        <end position="43"/>
    </location>
</feature>
<keyword evidence="6 9" id="KW-0472">Membrane</keyword>
<name>A0A8U0UWT6_MUSPF</name>
<feature type="transmembrane region" description="Helical" evidence="9">
    <location>
        <begin position="151"/>
        <end position="171"/>
    </location>
</feature>
<keyword evidence="4 9" id="KW-0812">Transmembrane</keyword>
<evidence type="ECO:0000313" key="11">
    <source>
        <dbReference type="RefSeq" id="XP_044931609.1"/>
    </source>
</evidence>
<dbReference type="GO" id="GO:0005768">
    <property type="term" value="C:endosome"/>
    <property type="evidence" value="ECO:0007669"/>
    <property type="project" value="TreeGrafter"/>
</dbReference>
<dbReference type="GO" id="GO:0016197">
    <property type="term" value="P:endosomal transport"/>
    <property type="evidence" value="ECO:0007669"/>
    <property type="project" value="TreeGrafter"/>
</dbReference>
<dbReference type="Proteomes" id="UP000000715">
    <property type="component" value="Unplaced"/>
</dbReference>
<dbReference type="PANTHER" id="PTHR28546:SF1">
    <property type="entry name" value="NEURON-SPECIFIC VESICULAR PROTEIN CALCYON"/>
    <property type="match status" value="1"/>
</dbReference>
<comment type="similarity">
    <text evidence="3">Belongs to the NSG family.</text>
</comment>
<evidence type="ECO:0000256" key="5">
    <source>
        <dbReference type="ARBA" id="ARBA00022989"/>
    </source>
</evidence>
<evidence type="ECO:0000256" key="4">
    <source>
        <dbReference type="ARBA" id="ARBA00022692"/>
    </source>
</evidence>
<evidence type="ECO:0000256" key="7">
    <source>
        <dbReference type="ARBA" id="ARBA00023329"/>
    </source>
</evidence>
<evidence type="ECO:0000256" key="9">
    <source>
        <dbReference type="SAM" id="Phobius"/>
    </source>
</evidence>
<accession>A0A8U0UWT6</accession>
<dbReference type="PANTHER" id="PTHR28546">
    <property type="entry name" value="NEURONAL VESICLE TRAFFICKING-ASSOCIATED PROTEIN 2-RELATED"/>
    <property type="match status" value="1"/>
</dbReference>
<keyword evidence="10" id="KW-1185">Reference proteome</keyword>
<feature type="region of interest" description="Disordered" evidence="8">
    <location>
        <begin position="259"/>
        <end position="297"/>
    </location>
</feature>
<dbReference type="GO" id="GO:0030659">
    <property type="term" value="C:cytoplasmic vesicle membrane"/>
    <property type="evidence" value="ECO:0007669"/>
    <property type="project" value="UniProtKB-SubCell"/>
</dbReference>